<dbReference type="Pfam" id="PF00248">
    <property type="entry name" value="Aldo_ket_red"/>
    <property type="match status" value="1"/>
</dbReference>
<dbReference type="CDD" id="cd19101">
    <property type="entry name" value="AKR_unchar"/>
    <property type="match status" value="1"/>
</dbReference>
<dbReference type="EMBL" id="JAGIXG020000074">
    <property type="protein sequence ID" value="KAI6778306.1"/>
    <property type="molecule type" value="Genomic_DNA"/>
</dbReference>
<dbReference type="InterPro" id="IPR023210">
    <property type="entry name" value="NADP_OxRdtase_dom"/>
</dbReference>
<dbReference type="Gene3D" id="3.20.20.100">
    <property type="entry name" value="NADP-dependent oxidoreductase domain"/>
    <property type="match status" value="1"/>
</dbReference>
<dbReference type="Proteomes" id="UP001055219">
    <property type="component" value="Unassembled WGS sequence"/>
</dbReference>
<feature type="region of interest" description="Disordered" evidence="2">
    <location>
        <begin position="214"/>
        <end position="234"/>
    </location>
</feature>
<evidence type="ECO:0000259" key="3">
    <source>
        <dbReference type="Pfam" id="PF00248"/>
    </source>
</evidence>
<dbReference type="OrthoDB" id="686384at2759"/>
<accession>A0A9P9XV80</accession>
<dbReference type="GO" id="GO:0016491">
    <property type="term" value="F:oxidoreductase activity"/>
    <property type="evidence" value="ECO:0007669"/>
    <property type="project" value="UniProtKB-KW"/>
</dbReference>
<organism evidence="4 5">
    <name type="scientific">Emericellopsis cladophorae</name>
    <dbReference type="NCBI Taxonomy" id="2686198"/>
    <lineage>
        <taxon>Eukaryota</taxon>
        <taxon>Fungi</taxon>
        <taxon>Dikarya</taxon>
        <taxon>Ascomycota</taxon>
        <taxon>Pezizomycotina</taxon>
        <taxon>Sordariomycetes</taxon>
        <taxon>Hypocreomycetidae</taxon>
        <taxon>Hypocreales</taxon>
        <taxon>Bionectriaceae</taxon>
        <taxon>Emericellopsis</taxon>
    </lineage>
</organism>
<reference evidence="4" key="1">
    <citation type="journal article" date="2021" name="J Fungi (Basel)">
        <title>Genomic and Metabolomic Analyses of the Marine Fungus Emericellopsis cladophorae: Insights into Saltwater Adaptability Mechanisms and Its Biosynthetic Potential.</title>
        <authorList>
            <person name="Goncalves M.F.M."/>
            <person name="Hilario S."/>
            <person name="Van de Peer Y."/>
            <person name="Esteves A.C."/>
            <person name="Alves A."/>
        </authorList>
    </citation>
    <scope>NUCLEOTIDE SEQUENCE</scope>
    <source>
        <strain evidence="4">MUM 19.33</strain>
    </source>
</reference>
<proteinExistence type="predicted"/>
<dbReference type="AlphaFoldDB" id="A0A9P9XV80"/>
<gene>
    <name evidence="4" type="ORF">J7T54_008484</name>
</gene>
<protein>
    <submittedName>
        <fullName evidence="4">NADP-dependent oxidoreductase domain-containing protein</fullName>
    </submittedName>
</protein>
<dbReference type="GeneID" id="75834955"/>
<keyword evidence="1" id="KW-0560">Oxidoreductase</keyword>
<keyword evidence="5" id="KW-1185">Reference proteome</keyword>
<comment type="caution">
    <text evidence="4">The sequence shown here is derived from an EMBL/GenBank/DDBJ whole genome shotgun (WGS) entry which is preliminary data.</text>
</comment>
<dbReference type="InterPro" id="IPR036812">
    <property type="entry name" value="NAD(P)_OxRdtase_dom_sf"/>
</dbReference>
<evidence type="ECO:0000313" key="5">
    <source>
        <dbReference type="Proteomes" id="UP001055219"/>
    </source>
</evidence>
<dbReference type="SUPFAM" id="SSF51430">
    <property type="entry name" value="NAD(P)-linked oxidoreductase"/>
    <property type="match status" value="1"/>
</dbReference>
<sequence length="585" mass="63725">MKMDVATLKGPGVAKSAHVNMMTDTIITNMSPAGLRIIMRSLLAAHPSAVSTFEAETRRYITAAMMTNSDTKTSPTPDSKSGLETLKTRLQSIRCMIGCGLCFQSLPLLGDLAIQAVQMCVPTSQGDKDAIPNALRDDFLAAVDGDVVQAVTAIEKSLVSDRGRSALSSDDREAVTGLHQTLRDCHAMTAEQRLEFPYTRAFLATAGMLGEKASLQDKETAAPAEAATANNSDGHGNEYETFALNGRQLPRIFAGLWQLSSSAWGSAPTSKIISHLSSHVTSGLTAFDMADHYGDAEILVGMFLSSSPRRDRIFAATKLCVFHPMTVTKDAIKANITERCRRLQSERLDLLQFHWQDYNDVQYLDALKFIVEDERVPTLGLCNFDTEHLEKVIAAGFSLVDSRPTALMGAVCEKHGVKLLTYGTLCGGFLSDKWVGKPEPGLYEESITPSQRKYHGVIRAWGGWSLFQQLLQVLAAIATKHGVSISNVATRWVLDFPYVGAVLVGTRVGISEHIEENAASFGWSLDREDKAQIDGILAAISFVLGDLVGFLNRLISHQLGPIPGSSIRCSVFPKARFLSRITRLD</sequence>
<reference evidence="4" key="2">
    <citation type="submission" date="2022-07" db="EMBL/GenBank/DDBJ databases">
        <authorList>
            <person name="Goncalves M.F.M."/>
            <person name="Hilario S."/>
            <person name="Van De Peer Y."/>
            <person name="Esteves A.C."/>
            <person name="Alves A."/>
        </authorList>
    </citation>
    <scope>NUCLEOTIDE SEQUENCE</scope>
    <source>
        <strain evidence="4">MUM 19.33</strain>
    </source>
</reference>
<evidence type="ECO:0000313" key="4">
    <source>
        <dbReference type="EMBL" id="KAI6778306.1"/>
    </source>
</evidence>
<dbReference type="PANTHER" id="PTHR43147:SF2">
    <property type="entry name" value="NADP-DEPENDENT OXIDOREDUCTASE DOMAIN-CONTAINING PROTEIN"/>
    <property type="match status" value="1"/>
</dbReference>
<feature type="domain" description="NADP-dependent oxidoreductase" evidence="3">
    <location>
        <begin position="252"/>
        <end position="537"/>
    </location>
</feature>
<evidence type="ECO:0000256" key="1">
    <source>
        <dbReference type="ARBA" id="ARBA00023002"/>
    </source>
</evidence>
<dbReference type="RefSeq" id="XP_051359162.1">
    <property type="nucleotide sequence ID" value="XM_051509896.1"/>
</dbReference>
<name>A0A9P9XV80_9HYPO</name>
<dbReference type="PANTHER" id="PTHR43147">
    <property type="entry name" value="PROTEIN TAS"/>
    <property type="match status" value="1"/>
</dbReference>
<evidence type="ECO:0000256" key="2">
    <source>
        <dbReference type="SAM" id="MobiDB-lite"/>
    </source>
</evidence>